<organism evidence="1 2">
    <name type="scientific">Candidatus Ryanbacteria bacterium RIFCSPHIGHO2_01_FULL_45_22</name>
    <dbReference type="NCBI Taxonomy" id="1802114"/>
    <lineage>
        <taxon>Bacteria</taxon>
        <taxon>Candidatus Ryaniibacteriota</taxon>
    </lineage>
</organism>
<name>A0A1G2G3C3_9BACT</name>
<dbReference type="Proteomes" id="UP000177480">
    <property type="component" value="Unassembled WGS sequence"/>
</dbReference>
<evidence type="ECO:0008006" key="3">
    <source>
        <dbReference type="Google" id="ProtNLM"/>
    </source>
</evidence>
<proteinExistence type="predicted"/>
<reference evidence="1 2" key="1">
    <citation type="journal article" date="2016" name="Nat. Commun.">
        <title>Thousands of microbial genomes shed light on interconnected biogeochemical processes in an aquifer system.</title>
        <authorList>
            <person name="Anantharaman K."/>
            <person name="Brown C.T."/>
            <person name="Hug L.A."/>
            <person name="Sharon I."/>
            <person name="Castelle C.J."/>
            <person name="Probst A.J."/>
            <person name="Thomas B.C."/>
            <person name="Singh A."/>
            <person name="Wilkins M.J."/>
            <person name="Karaoz U."/>
            <person name="Brodie E.L."/>
            <person name="Williams K.H."/>
            <person name="Hubbard S.S."/>
            <person name="Banfield J.F."/>
        </authorList>
    </citation>
    <scope>NUCLEOTIDE SEQUENCE [LARGE SCALE GENOMIC DNA]</scope>
</reference>
<evidence type="ECO:0000313" key="2">
    <source>
        <dbReference type="Proteomes" id="UP000177480"/>
    </source>
</evidence>
<comment type="caution">
    <text evidence="1">The sequence shown here is derived from an EMBL/GenBank/DDBJ whole genome shotgun (WGS) entry which is preliminary data.</text>
</comment>
<dbReference type="EMBL" id="MHNK01000002">
    <property type="protein sequence ID" value="OGZ44482.1"/>
    <property type="molecule type" value="Genomic_DNA"/>
</dbReference>
<evidence type="ECO:0000313" key="1">
    <source>
        <dbReference type="EMBL" id="OGZ44482.1"/>
    </source>
</evidence>
<gene>
    <name evidence="1" type="ORF">A2719_05130</name>
</gene>
<dbReference type="STRING" id="1802114.A2719_05130"/>
<accession>A0A1G2G3C3</accession>
<sequence>MLSAYVWGRQTASQLAVAYNKSERWIRKQIEEAEQSVDICKPQQTPIACDMTFWGRSYGVMVFRSPTLKKNLWWKESFQETPWVYEEGLKKLLKDGWTITSVVIDGKRGVAQVFERCGISVQYCQFHQVKTITKYLTRHPQTEAAQELRALTLTLKDATEEQFRANLLAWYERHKAFLNEKSFTPYKKRGWEYTHRRVRAAYRSLKVNLSRLFTYQRYPQYNIPNTTNTLDGMFSQIKNRLAVHRGLRRDRRYKMICAILSGRRD</sequence>
<dbReference type="AlphaFoldDB" id="A0A1G2G3C3"/>
<protein>
    <recommendedName>
        <fullName evidence="3">Mutator family transposase</fullName>
    </recommendedName>
</protein>